<dbReference type="Gene3D" id="2.60.34.10">
    <property type="entry name" value="Substrate Binding Domain Of DNAk, Chain A, domain 1"/>
    <property type="match status" value="1"/>
</dbReference>
<evidence type="ECO:0000256" key="2">
    <source>
        <dbReference type="ARBA" id="ARBA00022553"/>
    </source>
</evidence>
<evidence type="ECO:0000313" key="8">
    <source>
        <dbReference type="Proteomes" id="UP001500618"/>
    </source>
</evidence>
<evidence type="ECO:0000256" key="1">
    <source>
        <dbReference type="ARBA" id="ARBA00007381"/>
    </source>
</evidence>
<dbReference type="InterPro" id="IPR029047">
    <property type="entry name" value="HSP70_peptide-bd_sf"/>
</dbReference>
<evidence type="ECO:0000256" key="4">
    <source>
        <dbReference type="ARBA" id="ARBA00022840"/>
    </source>
</evidence>
<keyword evidence="6" id="KW-0143">Chaperone</keyword>
<keyword evidence="8" id="KW-1185">Reference proteome</keyword>
<name>A0ABN2I3F4_9ACTN</name>
<dbReference type="PROSITE" id="PS00297">
    <property type="entry name" value="HSP70_1"/>
    <property type="match status" value="1"/>
</dbReference>
<keyword evidence="2" id="KW-0597">Phosphoprotein</keyword>
<keyword evidence="4" id="KW-0067">ATP-binding</keyword>
<accession>A0ABN2I3F4</accession>
<evidence type="ECO:0000256" key="5">
    <source>
        <dbReference type="ARBA" id="ARBA00023016"/>
    </source>
</evidence>
<dbReference type="Gene3D" id="3.90.640.10">
    <property type="entry name" value="Actin, Chain A, domain 4"/>
    <property type="match status" value="1"/>
</dbReference>
<dbReference type="InterPro" id="IPR013126">
    <property type="entry name" value="Hsp_70_fam"/>
</dbReference>
<dbReference type="SUPFAM" id="SSF100920">
    <property type="entry name" value="Heat shock protein 70kD (HSP70), peptide-binding domain"/>
    <property type="match status" value="1"/>
</dbReference>
<evidence type="ECO:0000313" key="7">
    <source>
        <dbReference type="EMBL" id="GAA1697931.1"/>
    </source>
</evidence>
<dbReference type="InterPro" id="IPR018181">
    <property type="entry name" value="Heat_shock_70_CS"/>
</dbReference>
<comment type="similarity">
    <text evidence="1">Belongs to the heat shock protein 70 family.</text>
</comment>
<reference evidence="7 8" key="1">
    <citation type="journal article" date="2019" name="Int. J. Syst. Evol. Microbiol.">
        <title>The Global Catalogue of Microorganisms (GCM) 10K type strain sequencing project: providing services to taxonomists for standard genome sequencing and annotation.</title>
        <authorList>
            <consortium name="The Broad Institute Genomics Platform"/>
            <consortium name="The Broad Institute Genome Sequencing Center for Infectious Disease"/>
            <person name="Wu L."/>
            <person name="Ma J."/>
        </authorList>
    </citation>
    <scope>NUCLEOTIDE SEQUENCE [LARGE SCALE GENOMIC DNA]</scope>
    <source>
        <strain evidence="7 8">JCM 14718</strain>
    </source>
</reference>
<dbReference type="EMBL" id="BAAANY010000020">
    <property type="protein sequence ID" value="GAA1697931.1"/>
    <property type="molecule type" value="Genomic_DNA"/>
</dbReference>
<comment type="caution">
    <text evidence="7">The sequence shown here is derived from an EMBL/GenBank/DDBJ whole genome shotgun (WGS) entry which is preliminary data.</text>
</comment>
<dbReference type="Gene3D" id="3.30.420.40">
    <property type="match status" value="2"/>
</dbReference>
<evidence type="ECO:0008006" key="9">
    <source>
        <dbReference type="Google" id="ProtNLM"/>
    </source>
</evidence>
<dbReference type="PANTHER" id="PTHR19375">
    <property type="entry name" value="HEAT SHOCK PROTEIN 70KDA"/>
    <property type="match status" value="1"/>
</dbReference>
<dbReference type="Pfam" id="PF00012">
    <property type="entry name" value="HSP70"/>
    <property type="match status" value="1"/>
</dbReference>
<dbReference type="Proteomes" id="UP001500618">
    <property type="component" value="Unassembled WGS sequence"/>
</dbReference>
<dbReference type="InterPro" id="IPR043129">
    <property type="entry name" value="ATPase_NBD"/>
</dbReference>
<organism evidence="7 8">
    <name type="scientific">Fodinicola feengrottensis</name>
    <dbReference type="NCBI Taxonomy" id="435914"/>
    <lineage>
        <taxon>Bacteria</taxon>
        <taxon>Bacillati</taxon>
        <taxon>Actinomycetota</taxon>
        <taxon>Actinomycetes</taxon>
        <taxon>Mycobacteriales</taxon>
        <taxon>Fodinicola</taxon>
    </lineage>
</organism>
<evidence type="ECO:0000256" key="3">
    <source>
        <dbReference type="ARBA" id="ARBA00022741"/>
    </source>
</evidence>
<evidence type="ECO:0000256" key="6">
    <source>
        <dbReference type="ARBA" id="ARBA00023186"/>
    </source>
</evidence>
<gene>
    <name evidence="7" type="ORF">GCM10009765_54240</name>
</gene>
<keyword evidence="5" id="KW-0346">Stress response</keyword>
<dbReference type="RefSeq" id="WP_344313234.1">
    <property type="nucleotide sequence ID" value="NZ_BAAANY010000020.1"/>
</dbReference>
<sequence>MRDTIDFGIDLGTTNSAIAVVDGGTLQVVKNHDQMDFTPSAIYLRTSSAVQVGAGALEYVYRDPDNAASEFKLEMGQANAGRDFVRAGVRLSPPQMSAEVLKSLRASAATKYGEPPEAAVITVPAAFALNQTNATNEAARLAGFTIDCPLLQEPTAAAFAYGLEDESDRATWMVFDLGGGTFDAAIVRKRDGEFQVINHSGDPYLGGKLIDWAIVDRVLAPAVASRFGLPDFHRDNPKWRMLFALLKGRAENAKVQLSTTDTAWIEVELPVAGGREDFEYTLTRQELEKVAEPFYAQAIRLCRDALTEGGLGAADVDRLLLVGSPTMAPGLRKLLADPTEGLGITLDHSQDPSTVVARGAALFASRLRLQRPMVAPKADEFTVELAYEPVVTAARTIVGGRLHSSSTVDWTRFTVVLRGSGTTSFDSGRLLLNAEGGFMTEVVVTPKETTRFTVELTDATGRRQKLSPDSLSITHTSAPELGSVVLPESLSIAKADNTAAFMLRKGISLPTEITRQFQTTTPVTRSDPNSAVVIPIMQGDRNRADRNLEVGIVYIRPSDIRYDIPIGADVDVTISVNESSLVTVIAELPQASAPIEAEIDMVNVRALDPAALAALLTDAQRRLESLRAAAQAAHAADALALFSQLDKENALGAAVELVRLARTDPGAATPAERALRALLARLDDVADALELPALFGELEEALNGCEEGVRHSGTAQERADLQDLRAQSQQAIANKDATAVRNLTERAHGLIIEIMRRSPTFDLEIFYALRQARDQMTSPRQADTLLWEGEQAISAGDYRALPGVNERLRRLLPTEVADQVMSSGRLKDKQ</sequence>
<keyword evidence="3" id="KW-0547">Nucleotide-binding</keyword>
<dbReference type="PRINTS" id="PR00301">
    <property type="entry name" value="HEATSHOCK70"/>
</dbReference>
<proteinExistence type="inferred from homology"/>
<protein>
    <recommendedName>
        <fullName evidence="9">Hsp70 family protein</fullName>
    </recommendedName>
</protein>
<dbReference type="CDD" id="cd24029">
    <property type="entry name" value="ASKHA_NBD_HSP70_DnaK_HscA_HscC"/>
    <property type="match status" value="1"/>
</dbReference>
<dbReference type="SUPFAM" id="SSF53067">
    <property type="entry name" value="Actin-like ATPase domain"/>
    <property type="match status" value="2"/>
</dbReference>